<evidence type="ECO:0000313" key="2">
    <source>
        <dbReference type="Proteomes" id="UP000240325"/>
    </source>
</evidence>
<accession>A0A2H4UUH1</accession>
<gene>
    <name evidence="1" type="ORF">BMW23_0536</name>
</gene>
<sequence length="252" mass="29545">MKKQTKNNIKGQLCSISGSNYEKTIFKIVTKCVLNDKKFNTQAITELGNSKSINDIQCNFNTKNDIGIEIKKFKTPDWMQCSIKYNFETNKWESSKNGKIPKECSQLFNKLINNINLYDDDIPPFIEKKITHEEWLSIKKKTKKWNDVYVDIPNDTIKKMYNYKKCQYIQISDGYGLYHLGDDICKFNVPEFIIEQQLRIRTKIHSKKDKNGFCKLSIIAACQPKNIKLLEKSNYSLDDDKRLPINIIYPDK</sequence>
<protein>
    <submittedName>
        <fullName evidence="1">Uncharacterized protein</fullName>
    </submittedName>
</protein>
<evidence type="ECO:0000313" key="1">
    <source>
        <dbReference type="EMBL" id="ATZ80583.1"/>
    </source>
</evidence>
<name>A0A2H4UUH1_9VIRU</name>
<reference evidence="1" key="1">
    <citation type="journal article" date="2017" name="Elife">
        <title>The kinetoplastid-infecting Bodo saltans virus (BsV), a window into the most abundant giant viruses in the sea.</title>
        <authorList>
            <person name="Deeg C.M."/>
            <person name="Chow C.-E.T."/>
            <person name="Suttle C.A."/>
        </authorList>
    </citation>
    <scope>NUCLEOTIDE SEQUENCE</scope>
    <source>
        <strain evidence="1">NG1</strain>
    </source>
</reference>
<organism evidence="1">
    <name type="scientific">Bodo saltans virus</name>
    <dbReference type="NCBI Taxonomy" id="2024608"/>
    <lineage>
        <taxon>Viruses</taxon>
        <taxon>Varidnaviria</taxon>
        <taxon>Bamfordvirae</taxon>
        <taxon>Nucleocytoviricota</taxon>
        <taxon>Megaviricetes</taxon>
        <taxon>Imitervirales</taxon>
        <taxon>Mimiviridae</taxon>
        <taxon>Klosneuvirinae</taxon>
        <taxon>Theiavirus</taxon>
        <taxon>Theiavirus salishense</taxon>
    </lineage>
</organism>
<dbReference type="Proteomes" id="UP000240325">
    <property type="component" value="Segment"/>
</dbReference>
<proteinExistence type="predicted"/>
<dbReference type="EMBL" id="MF782455">
    <property type="protein sequence ID" value="ATZ80583.1"/>
    <property type="molecule type" value="Genomic_DNA"/>
</dbReference>
<keyword evidence="2" id="KW-1185">Reference proteome</keyword>